<name>W1RXS1_9GAMM</name>
<organism evidence="1 2">
    <name type="scientific">Marinomonas profundimaris</name>
    <dbReference type="NCBI Taxonomy" id="1208321"/>
    <lineage>
        <taxon>Bacteria</taxon>
        <taxon>Pseudomonadati</taxon>
        <taxon>Pseudomonadota</taxon>
        <taxon>Gammaproteobacteria</taxon>
        <taxon>Oceanospirillales</taxon>
        <taxon>Oceanospirillaceae</taxon>
        <taxon>Marinomonas</taxon>
    </lineage>
</organism>
<keyword evidence="2" id="KW-1185">Reference proteome</keyword>
<accession>W1RXS1</accession>
<dbReference type="Proteomes" id="UP000018857">
    <property type="component" value="Unassembled WGS sequence"/>
</dbReference>
<reference evidence="1 2" key="1">
    <citation type="journal article" date="2014" name="Genome Announc.">
        <title>Draft Genome Sequence of Marinomonas sp. Strain D104, a Polycyclic Aromatic Hydrocarbon-Degrading Bacterium from the Deep-Sea Sediment of the Arctic Ocean.</title>
        <authorList>
            <person name="Dong C."/>
            <person name="Bai X."/>
            <person name="Lai Q."/>
            <person name="Xie Y."/>
            <person name="Chen X."/>
            <person name="Shao Z."/>
        </authorList>
    </citation>
    <scope>NUCLEOTIDE SEQUENCE [LARGE SCALE GENOMIC DNA]</scope>
    <source>
        <strain evidence="1 2">D104</strain>
    </source>
</reference>
<evidence type="ECO:0000313" key="2">
    <source>
        <dbReference type="Proteomes" id="UP000018857"/>
    </source>
</evidence>
<protein>
    <submittedName>
        <fullName evidence="1">Uncharacterized protein</fullName>
    </submittedName>
</protein>
<proteinExistence type="predicted"/>
<comment type="caution">
    <text evidence="1">The sequence shown here is derived from an EMBL/GenBank/DDBJ whole genome shotgun (WGS) entry which is preliminary data.</text>
</comment>
<dbReference type="STRING" id="1208321.D104_09240"/>
<gene>
    <name evidence="1" type="ORF">D104_09240</name>
</gene>
<evidence type="ECO:0000313" key="1">
    <source>
        <dbReference type="EMBL" id="ETI60494.1"/>
    </source>
</evidence>
<sequence length="32" mass="3811">MLFIIKRLQSEREVEQVINAADKLNKPLKKWA</sequence>
<dbReference type="EMBL" id="AYOZ01000013">
    <property type="protein sequence ID" value="ETI60494.1"/>
    <property type="molecule type" value="Genomic_DNA"/>
</dbReference>
<dbReference type="AlphaFoldDB" id="W1RXS1"/>